<organism evidence="1 2">
    <name type="scientific">Sphaeroforma arctica JP610</name>
    <dbReference type="NCBI Taxonomy" id="667725"/>
    <lineage>
        <taxon>Eukaryota</taxon>
        <taxon>Ichthyosporea</taxon>
        <taxon>Ichthyophonida</taxon>
        <taxon>Sphaeroforma</taxon>
    </lineage>
</organism>
<reference evidence="1 2" key="1">
    <citation type="submission" date="2011-02" db="EMBL/GenBank/DDBJ databases">
        <title>The Genome Sequence of Sphaeroforma arctica JP610.</title>
        <authorList>
            <consortium name="The Broad Institute Genome Sequencing Platform"/>
            <person name="Russ C."/>
            <person name="Cuomo C."/>
            <person name="Young S.K."/>
            <person name="Zeng Q."/>
            <person name="Gargeya S."/>
            <person name="Alvarado L."/>
            <person name="Berlin A."/>
            <person name="Chapman S.B."/>
            <person name="Chen Z."/>
            <person name="Freedman E."/>
            <person name="Gellesch M."/>
            <person name="Goldberg J."/>
            <person name="Griggs A."/>
            <person name="Gujja S."/>
            <person name="Heilman E."/>
            <person name="Heiman D."/>
            <person name="Howarth C."/>
            <person name="Mehta T."/>
            <person name="Neiman D."/>
            <person name="Pearson M."/>
            <person name="Roberts A."/>
            <person name="Saif S."/>
            <person name="Shea T."/>
            <person name="Shenoy N."/>
            <person name="Sisk P."/>
            <person name="Stolte C."/>
            <person name="Sykes S."/>
            <person name="White J."/>
            <person name="Yandava C."/>
            <person name="Burger G."/>
            <person name="Gray M.W."/>
            <person name="Holland P.W.H."/>
            <person name="King N."/>
            <person name="Lang F.B.F."/>
            <person name="Roger A.J."/>
            <person name="Ruiz-Trillo I."/>
            <person name="Haas B."/>
            <person name="Nusbaum C."/>
            <person name="Birren B."/>
        </authorList>
    </citation>
    <scope>NUCLEOTIDE SEQUENCE [LARGE SCALE GENOMIC DNA]</scope>
    <source>
        <strain evidence="1 2">JP610</strain>
    </source>
</reference>
<dbReference type="RefSeq" id="XP_014152685.1">
    <property type="nucleotide sequence ID" value="XM_014297210.1"/>
</dbReference>
<dbReference type="EMBL" id="KQ242425">
    <property type="protein sequence ID" value="KNC78783.1"/>
    <property type="molecule type" value="Genomic_DNA"/>
</dbReference>
<evidence type="ECO:0000313" key="1">
    <source>
        <dbReference type="EMBL" id="KNC78783.1"/>
    </source>
</evidence>
<name>A0A0L0FS34_9EUKA</name>
<proteinExistence type="predicted"/>
<protein>
    <submittedName>
        <fullName evidence="1">Uncharacterized protein</fullName>
    </submittedName>
</protein>
<evidence type="ECO:0000313" key="2">
    <source>
        <dbReference type="Proteomes" id="UP000054560"/>
    </source>
</evidence>
<gene>
    <name evidence="1" type="ORF">SARC_08798</name>
</gene>
<keyword evidence="2" id="KW-1185">Reference proteome</keyword>
<dbReference type="AlphaFoldDB" id="A0A0L0FS34"/>
<accession>A0A0L0FS34</accession>
<sequence length="312" mass="35725">MASSFTLLGSLGKNIFGAEDKIVDIQKAEYEMGIGCKPLAVDVDIVNKQYMEYEAWLLALFDKYLDHLSTNGNDYPMIKERFSTVVDKERQLRMALQDLAYEPSKVERDADGSAKEQGNYTFFKTKAFWPVRDGSRIPSTDPPKKSFGVDTLIEYVYDSKPSMVTLFDIQGKPIPRTEWDVREDDIVSIKATLDAGLFKVNDPKEEDLSGNKKLVIYMGKRLHSVVLAEEGGNEEERVPLDVLNDMLLDLIGWAKSSVTEERWEKAYQDYLHRLQGRRLEAMNRKKSAKAMTKETDSLYAKPKNSLYGYKRR</sequence>
<dbReference type="Proteomes" id="UP000054560">
    <property type="component" value="Unassembled WGS sequence"/>
</dbReference>
<dbReference type="GeneID" id="25909302"/>